<dbReference type="EMBL" id="KN832874">
    <property type="protein sequence ID" value="KIN03128.1"/>
    <property type="molecule type" value="Genomic_DNA"/>
</dbReference>
<evidence type="ECO:0000313" key="2">
    <source>
        <dbReference type="Proteomes" id="UP000054321"/>
    </source>
</evidence>
<sequence>MQEALTIAKQDVDKLASLVSELARGIRPEAGRFERHWKRLKVVLKAEKIAKMTGHIENAKSILNLVQTSRIQTKCFDIGFGTFYFRSTSPIKPSARDPGKHSQADEDNQFRRKIFVVQFLWKFASCRKGVRICTRNSFDQWTLNTIQRRPNNSKIFLLCRKGDLEGVRQLLHNGDASLYDVDETGCSLLHVSPSTHLETI</sequence>
<dbReference type="HOGENOM" id="CLU_1366622_0_0_1"/>
<protein>
    <submittedName>
        <fullName evidence="1">Uncharacterized protein</fullName>
    </submittedName>
</protein>
<dbReference type="AlphaFoldDB" id="A0A0C3DM94"/>
<gene>
    <name evidence="1" type="ORF">OIDMADRAFT_119392</name>
</gene>
<evidence type="ECO:0000313" key="1">
    <source>
        <dbReference type="EMBL" id="KIN03128.1"/>
    </source>
</evidence>
<reference evidence="1 2" key="1">
    <citation type="submission" date="2014-04" db="EMBL/GenBank/DDBJ databases">
        <authorList>
            <consortium name="DOE Joint Genome Institute"/>
            <person name="Kuo A."/>
            <person name="Martino E."/>
            <person name="Perotto S."/>
            <person name="Kohler A."/>
            <person name="Nagy L.G."/>
            <person name="Floudas D."/>
            <person name="Copeland A."/>
            <person name="Barry K.W."/>
            <person name="Cichocki N."/>
            <person name="Veneault-Fourrey C."/>
            <person name="LaButti K."/>
            <person name="Lindquist E.A."/>
            <person name="Lipzen A."/>
            <person name="Lundell T."/>
            <person name="Morin E."/>
            <person name="Murat C."/>
            <person name="Sun H."/>
            <person name="Tunlid A."/>
            <person name="Henrissat B."/>
            <person name="Grigoriev I.V."/>
            <person name="Hibbett D.S."/>
            <person name="Martin F."/>
            <person name="Nordberg H.P."/>
            <person name="Cantor M.N."/>
            <person name="Hua S.X."/>
        </authorList>
    </citation>
    <scope>NUCLEOTIDE SEQUENCE [LARGE SCALE GENOMIC DNA]</scope>
    <source>
        <strain evidence="1 2">Zn</strain>
    </source>
</reference>
<reference evidence="2" key="2">
    <citation type="submission" date="2015-01" db="EMBL/GenBank/DDBJ databases">
        <title>Evolutionary Origins and Diversification of the Mycorrhizal Mutualists.</title>
        <authorList>
            <consortium name="DOE Joint Genome Institute"/>
            <consortium name="Mycorrhizal Genomics Consortium"/>
            <person name="Kohler A."/>
            <person name="Kuo A."/>
            <person name="Nagy L.G."/>
            <person name="Floudas D."/>
            <person name="Copeland A."/>
            <person name="Barry K.W."/>
            <person name="Cichocki N."/>
            <person name="Veneault-Fourrey C."/>
            <person name="LaButti K."/>
            <person name="Lindquist E.A."/>
            <person name="Lipzen A."/>
            <person name="Lundell T."/>
            <person name="Morin E."/>
            <person name="Murat C."/>
            <person name="Riley R."/>
            <person name="Ohm R."/>
            <person name="Sun H."/>
            <person name="Tunlid A."/>
            <person name="Henrissat B."/>
            <person name="Grigoriev I.V."/>
            <person name="Hibbett D.S."/>
            <person name="Martin F."/>
        </authorList>
    </citation>
    <scope>NUCLEOTIDE SEQUENCE [LARGE SCALE GENOMIC DNA]</scope>
    <source>
        <strain evidence="2">Zn</strain>
    </source>
</reference>
<name>A0A0C3DM94_OIDMZ</name>
<organism evidence="1 2">
    <name type="scientific">Oidiodendron maius (strain Zn)</name>
    <dbReference type="NCBI Taxonomy" id="913774"/>
    <lineage>
        <taxon>Eukaryota</taxon>
        <taxon>Fungi</taxon>
        <taxon>Dikarya</taxon>
        <taxon>Ascomycota</taxon>
        <taxon>Pezizomycotina</taxon>
        <taxon>Leotiomycetes</taxon>
        <taxon>Leotiomycetes incertae sedis</taxon>
        <taxon>Myxotrichaceae</taxon>
        <taxon>Oidiodendron</taxon>
    </lineage>
</organism>
<dbReference type="Proteomes" id="UP000054321">
    <property type="component" value="Unassembled WGS sequence"/>
</dbReference>
<dbReference type="OrthoDB" id="432483at2759"/>
<keyword evidence="2" id="KW-1185">Reference proteome</keyword>
<accession>A0A0C3DM94</accession>
<dbReference type="InParanoid" id="A0A0C3DM94"/>
<proteinExistence type="predicted"/>